<dbReference type="InterPro" id="IPR003961">
    <property type="entry name" value="FN3_dom"/>
</dbReference>
<dbReference type="Proteomes" id="UP000005435">
    <property type="component" value="Chromosome"/>
</dbReference>
<dbReference type="HOGENOM" id="CLU_260082_0_0_9"/>
<dbReference type="RefSeq" id="WP_014253677.1">
    <property type="nucleotide sequence ID" value="NC_016627.1"/>
</dbReference>
<dbReference type="SMART" id="SM00060">
    <property type="entry name" value="FN3"/>
    <property type="match status" value="5"/>
</dbReference>
<evidence type="ECO:0000256" key="1">
    <source>
        <dbReference type="SAM" id="SignalP"/>
    </source>
</evidence>
<dbReference type="PROSITE" id="PS50853">
    <property type="entry name" value="FN3"/>
    <property type="match status" value="2"/>
</dbReference>
<keyword evidence="4" id="KW-1185">Reference proteome</keyword>
<sequence length="1277" mass="144230" precursor="true">MKRFYRTVALTLLLSLIVQNIQNIKVLAYTGPFQAPPSPTLKVDELTGGVLDIGYDEYDKYYVGLKWNTVFDAGAAGYLNLYLQEVPKGYRTATARTLKERGIPETSNPHKVKDLKSGTIYYMDMTAYQVYFDPSGEVAYTSPESSPSNRVKVLTDIEIAAYSYGTNQIKIEWDDVWDTGGRIGYKLYISENAAFSNTQPIFIGNAQIGEGKAVTVNEKTGKLEYIHTVRDPGRVYYVRIEPDISNDEVKRTKYTKTVQACSFILVKTSKVSSTNDGIVWKLEWSPVVTGLSDSNIKISYHIYRGIIGSSSLAQYMAAVDGREFFVTVPPGKDQYYFIIRAIVTRNGEDVYKGIRIESDQIILMEHETPSRPTTPEIVDFFERVGGDRIISYDDELTPRSATILWRLPLKGNGEIDSDVTYDIWLVTDPGTLDNPSDNQKIATDLKVGNNNYVNDGDTLIGYKYKIDGLNPNSTYYMKMVAKKKFLDTVDGVLQSVTYYSDPAFKIIITPIDGDINQPVVPARPPVKIKEYSQGKYSITENSVTIQVKNLWYEKFNFETNKWEYIRSEKLNENDVPPFDPKTTVVDDVYYRKVAYDSGVTLEVGCIEYVEGMDYEELKKLVPNKVTNFPVTPNDPNENPNLNPDGNYHNVDITLTDLEPNTTYVVWVRAARRSLNLVSGPSDPIVFTTLPIIETPAEKPVVPYFNYSFASDTYIDLGWDFVPGYNYYLKYGIEDNPNTASNQITITAQELKNNTYYRVEGLKQDTLYYFWIQAEAISADGVSNKSDWSDSYSVRTLKYIPPETPKGFGVKNSDDAITKNSITYEWMMEENLQYILEISKDIDYKDLTEYAVGNNSEYTVSGLLSNHRYYARLYAYDPVKNLRSQPTQSITVRTLRSDDDFDSNEDIEDVITGEFVEKGTKIVNNTWNIKIVGVNADRFVQHVLTDNKLDYVLDVTNPPSACEVISIVISDKVFKALTLIGENLIIKTQKVNLIIRPGVLTTDNSNPLVKKASGVDYEIAISLSKTTGIDVKNMTVKLETGNYKISAFEGANKVPLNQVLKPLKFVVTYNDEDWYINGKTSGFVLDSSTSTWTRASTSAVYNRDIGQGKLTFESLKPGETVVAQFGNDYFDDIYYHYYETVINNVASVHEIKSVPGRLFAPDLNATLGDSVKLMFDVLDYRYGNTYMEEAFKAGLINYNEIYAVSRNCTVSKAYSMIVRLFELKTGTTLSSEKKSNFISSNGFTVIRDGRPASEDSVINRGELMYLIEKLLVFIGEID</sequence>
<evidence type="ECO:0000313" key="4">
    <source>
        <dbReference type="Proteomes" id="UP000005435"/>
    </source>
</evidence>
<feature type="domain" description="Fibronectin type-III" evidence="2">
    <location>
        <begin position="698"/>
        <end position="798"/>
    </location>
</feature>
<dbReference type="EMBL" id="CP003065">
    <property type="protein sequence ID" value="AEV67045.1"/>
    <property type="molecule type" value="Genomic_DNA"/>
</dbReference>
<evidence type="ECO:0000259" key="2">
    <source>
        <dbReference type="PROSITE" id="PS50853"/>
    </source>
</evidence>
<accession>G8M1W2</accession>
<keyword evidence="1" id="KW-0732">Signal</keyword>
<proteinExistence type="predicted"/>
<feature type="signal peptide" evidence="1">
    <location>
        <begin position="1"/>
        <end position="20"/>
    </location>
</feature>
<reference evidence="3 4" key="2">
    <citation type="journal article" date="2012" name="Stand. Genomic Sci.">
        <title>Complete Genome Sequence of Clostridium clariflavum DSM 19732.</title>
        <authorList>
            <person name="Izquierdo J.A."/>
            <person name="Goodwin L."/>
            <person name="Davenport K.W."/>
            <person name="Teshima H."/>
            <person name="Bruce D."/>
            <person name="Detter C."/>
            <person name="Tapia R."/>
            <person name="Han S."/>
            <person name="Land M."/>
            <person name="Hauser L."/>
            <person name="Jeffries C.D."/>
            <person name="Han J."/>
            <person name="Pitluck S."/>
            <person name="Nolan M."/>
            <person name="Chen A."/>
            <person name="Huntemann M."/>
            <person name="Mavromatis K."/>
            <person name="Mikhailova N."/>
            <person name="Liolios K."/>
            <person name="Woyke T."/>
            <person name="Lynd L.R."/>
        </authorList>
    </citation>
    <scope>NUCLEOTIDE SEQUENCE [LARGE SCALE GENOMIC DNA]</scope>
    <source>
        <strain evidence="4">DSM 19732 / NBRC 101661 / EBR45</strain>
    </source>
</reference>
<organism evidence="3 4">
    <name type="scientific">Acetivibrio clariflavus (strain DSM 19732 / NBRC 101661 / EBR45)</name>
    <name type="common">Clostridium clariflavum</name>
    <dbReference type="NCBI Taxonomy" id="720554"/>
    <lineage>
        <taxon>Bacteria</taxon>
        <taxon>Bacillati</taxon>
        <taxon>Bacillota</taxon>
        <taxon>Clostridia</taxon>
        <taxon>Eubacteriales</taxon>
        <taxon>Oscillospiraceae</taxon>
        <taxon>Acetivibrio</taxon>
    </lineage>
</organism>
<dbReference type="AlphaFoldDB" id="G8M1W2"/>
<dbReference type="InterPro" id="IPR036116">
    <property type="entry name" value="FN3_sf"/>
</dbReference>
<name>G8M1W2_ACECE</name>
<dbReference type="SUPFAM" id="SSF49265">
    <property type="entry name" value="Fibronectin type III"/>
    <property type="match status" value="2"/>
</dbReference>
<dbReference type="Gene3D" id="2.60.40.10">
    <property type="entry name" value="Immunoglobulins"/>
    <property type="match status" value="4"/>
</dbReference>
<dbReference type="CDD" id="cd00063">
    <property type="entry name" value="FN3"/>
    <property type="match status" value="3"/>
</dbReference>
<reference evidence="4" key="1">
    <citation type="submission" date="2011-12" db="EMBL/GenBank/DDBJ databases">
        <title>Complete sequence of Clostridium clariflavum DSM 19732.</title>
        <authorList>
            <consortium name="US DOE Joint Genome Institute"/>
            <person name="Lucas S."/>
            <person name="Han J."/>
            <person name="Lapidus A."/>
            <person name="Cheng J.-F."/>
            <person name="Goodwin L."/>
            <person name="Pitluck S."/>
            <person name="Peters L."/>
            <person name="Teshima H."/>
            <person name="Detter J.C."/>
            <person name="Han C."/>
            <person name="Tapia R."/>
            <person name="Land M."/>
            <person name="Hauser L."/>
            <person name="Kyrpides N."/>
            <person name="Ivanova N."/>
            <person name="Pagani I."/>
            <person name="Kitzmiller T."/>
            <person name="Lynd L."/>
            <person name="Izquierdo J."/>
            <person name="Woyke T."/>
        </authorList>
    </citation>
    <scope>NUCLEOTIDE SEQUENCE [LARGE SCALE GENOMIC DNA]</scope>
    <source>
        <strain evidence="4">DSM 19732 / NBRC 101661 / EBR45</strain>
    </source>
</reference>
<feature type="chain" id="PRO_5039184749" description="Fibronectin type-III domain-containing protein" evidence="1">
    <location>
        <begin position="21"/>
        <end position="1277"/>
    </location>
</feature>
<gene>
    <name evidence="3" type="ordered locus">Clocl_0304</name>
</gene>
<feature type="domain" description="Fibronectin type-III" evidence="2">
    <location>
        <begin position="800"/>
        <end position="896"/>
    </location>
</feature>
<evidence type="ECO:0000313" key="3">
    <source>
        <dbReference type="EMBL" id="AEV67045.1"/>
    </source>
</evidence>
<dbReference type="KEGG" id="ccl:Clocl_0304"/>
<dbReference type="eggNOG" id="ENOG5032026">
    <property type="taxonomic scope" value="Bacteria"/>
</dbReference>
<protein>
    <recommendedName>
        <fullName evidence="2">Fibronectin type-III domain-containing protein</fullName>
    </recommendedName>
</protein>
<dbReference type="InterPro" id="IPR013783">
    <property type="entry name" value="Ig-like_fold"/>
</dbReference>
<dbReference type="STRING" id="720554.Clocl_0304"/>